<feature type="domain" description="C2H2-type" evidence="9">
    <location>
        <begin position="406"/>
        <end position="434"/>
    </location>
</feature>
<dbReference type="PANTHER" id="PTHR16515">
    <property type="entry name" value="PR DOMAIN ZINC FINGER PROTEIN"/>
    <property type="match status" value="1"/>
</dbReference>
<evidence type="ECO:0000313" key="11">
    <source>
        <dbReference type="Proteomes" id="UP001157974"/>
    </source>
</evidence>
<dbReference type="Gene3D" id="3.30.160.60">
    <property type="entry name" value="Classic Zinc Finger"/>
    <property type="match status" value="6"/>
</dbReference>
<sequence>MAADLRGRHRPWVNADGIQTPAESAGPMINAPGNMDGHAYMSQTGVPGFGMAPGGQQAPGMVDHGARRPIDAYGYNVQQRMPMGQIWGDGIDGALPGIQDPMGQFRQQHLHGHPETQFDPMDPRSQFQQPHPIPQGMQPLQPQSAMGDMQDPIRKSVFAFDNYKVSKMDSAIQGQNLNDPLAAPVDDRDGAGNGMKWNGMSYSCNRCSMAFFKKKQLMSHFRAVHSQASVFPCEICSEGFDDKERLTVHMRSRHSDRRLFECNMCNATPFLNSQNLEKHKQMVHKDRRPYSCPRCEFAFTTKNNLEKHIRTVHEKIRPFRCEHCPSAFDTRNNLQKHTKTVHDKLRPYRCSQCDTSFGQKSHLDRHVKTVHENYRPFSCPQCTSTFGRKSHLGVHIRTVHENLRPYACDLCGATFGEKGTLTTHKKRVHKDDAGAGPPKRLF</sequence>
<keyword evidence="4 7" id="KW-0863">Zinc-finger</keyword>
<feature type="domain" description="C2H2-type" evidence="9">
    <location>
        <begin position="377"/>
        <end position="405"/>
    </location>
</feature>
<evidence type="ECO:0000259" key="9">
    <source>
        <dbReference type="PROSITE" id="PS50157"/>
    </source>
</evidence>
<dbReference type="InterPro" id="IPR036236">
    <property type="entry name" value="Znf_C2H2_sf"/>
</dbReference>
<evidence type="ECO:0000256" key="4">
    <source>
        <dbReference type="ARBA" id="ARBA00022771"/>
    </source>
</evidence>
<dbReference type="InterPro" id="IPR050331">
    <property type="entry name" value="Zinc_finger"/>
</dbReference>
<comment type="caution">
    <text evidence="10">The sequence shown here is derived from an EMBL/GenBank/DDBJ whole genome shotgun (WGS) entry which is preliminary data.</text>
</comment>
<dbReference type="FunFam" id="3.30.160.60:FF:000100">
    <property type="entry name" value="Zinc finger 45-like"/>
    <property type="match status" value="1"/>
</dbReference>
<proteinExistence type="predicted"/>
<dbReference type="GO" id="GO:0008270">
    <property type="term" value="F:zinc ion binding"/>
    <property type="evidence" value="ECO:0007669"/>
    <property type="project" value="UniProtKB-KW"/>
</dbReference>
<dbReference type="FunFam" id="3.30.160.60:FF:000145">
    <property type="entry name" value="Zinc finger protein 574"/>
    <property type="match status" value="1"/>
</dbReference>
<name>A0AAV8V2D7_9RHOD</name>
<accession>A0AAV8V2D7</accession>
<feature type="domain" description="C2H2-type" evidence="9">
    <location>
        <begin position="231"/>
        <end position="259"/>
    </location>
</feature>
<dbReference type="Pfam" id="PF13894">
    <property type="entry name" value="zf-C2H2_4"/>
    <property type="match status" value="1"/>
</dbReference>
<dbReference type="EMBL" id="JAMWBK010000001">
    <property type="protein sequence ID" value="KAJ8909021.1"/>
    <property type="molecule type" value="Genomic_DNA"/>
</dbReference>
<evidence type="ECO:0000313" key="10">
    <source>
        <dbReference type="EMBL" id="KAJ8909021.1"/>
    </source>
</evidence>
<dbReference type="Pfam" id="PF00096">
    <property type="entry name" value="zf-C2H2"/>
    <property type="match status" value="4"/>
</dbReference>
<dbReference type="GO" id="GO:0005634">
    <property type="term" value="C:nucleus"/>
    <property type="evidence" value="ECO:0007669"/>
    <property type="project" value="UniProtKB-SubCell"/>
</dbReference>
<dbReference type="SUPFAM" id="SSF57667">
    <property type="entry name" value="beta-beta-alpha zinc fingers"/>
    <property type="match status" value="4"/>
</dbReference>
<dbReference type="PROSITE" id="PS00028">
    <property type="entry name" value="ZINC_FINGER_C2H2_1"/>
    <property type="match status" value="7"/>
</dbReference>
<keyword evidence="3" id="KW-0677">Repeat</keyword>
<dbReference type="SMART" id="SM00355">
    <property type="entry name" value="ZnF_C2H2"/>
    <property type="match status" value="8"/>
</dbReference>
<dbReference type="PROSITE" id="PS50157">
    <property type="entry name" value="ZINC_FINGER_C2H2_2"/>
    <property type="match status" value="8"/>
</dbReference>
<keyword evidence="11" id="KW-1185">Reference proteome</keyword>
<dbReference type="GO" id="GO:0010468">
    <property type="term" value="P:regulation of gene expression"/>
    <property type="evidence" value="ECO:0007669"/>
    <property type="project" value="TreeGrafter"/>
</dbReference>
<feature type="domain" description="C2H2-type" evidence="9">
    <location>
        <begin position="202"/>
        <end position="230"/>
    </location>
</feature>
<evidence type="ECO:0000256" key="5">
    <source>
        <dbReference type="ARBA" id="ARBA00022833"/>
    </source>
</evidence>
<dbReference type="FunFam" id="3.30.160.60:FF:000630">
    <property type="entry name" value="Zinc finger protein 180"/>
    <property type="match status" value="1"/>
</dbReference>
<keyword evidence="5" id="KW-0862">Zinc</keyword>
<evidence type="ECO:0000256" key="7">
    <source>
        <dbReference type="PROSITE-ProRule" id="PRU00042"/>
    </source>
</evidence>
<feature type="domain" description="C2H2-type" evidence="9">
    <location>
        <begin position="260"/>
        <end position="289"/>
    </location>
</feature>
<evidence type="ECO:0000256" key="1">
    <source>
        <dbReference type="ARBA" id="ARBA00004123"/>
    </source>
</evidence>
<evidence type="ECO:0000256" key="6">
    <source>
        <dbReference type="ARBA" id="ARBA00023242"/>
    </source>
</evidence>
<feature type="domain" description="C2H2-type" evidence="9">
    <location>
        <begin position="348"/>
        <end position="376"/>
    </location>
</feature>
<feature type="region of interest" description="Disordered" evidence="8">
    <location>
        <begin position="112"/>
        <end position="148"/>
    </location>
</feature>
<evidence type="ECO:0000256" key="3">
    <source>
        <dbReference type="ARBA" id="ARBA00022737"/>
    </source>
</evidence>
<evidence type="ECO:0000256" key="2">
    <source>
        <dbReference type="ARBA" id="ARBA00022723"/>
    </source>
</evidence>
<dbReference type="PANTHER" id="PTHR16515:SF66">
    <property type="entry name" value="C2H2-TYPE DOMAIN-CONTAINING PROTEIN"/>
    <property type="match status" value="1"/>
</dbReference>
<feature type="domain" description="C2H2-type" evidence="9">
    <location>
        <begin position="290"/>
        <end position="318"/>
    </location>
</feature>
<keyword evidence="6" id="KW-0539">Nucleus</keyword>
<keyword evidence="2" id="KW-0479">Metal-binding</keyword>
<protein>
    <recommendedName>
        <fullName evidence="9">C2H2-type domain-containing protein</fullName>
    </recommendedName>
</protein>
<comment type="subcellular location">
    <subcellularLocation>
        <location evidence="1">Nucleus</location>
    </subcellularLocation>
</comment>
<reference evidence="10 11" key="1">
    <citation type="journal article" date="2023" name="Nat. Commun.">
        <title>Origin of minicircular mitochondrial genomes in red algae.</title>
        <authorList>
            <person name="Lee Y."/>
            <person name="Cho C.H."/>
            <person name="Lee Y.M."/>
            <person name="Park S.I."/>
            <person name="Yang J.H."/>
            <person name="West J.A."/>
            <person name="Bhattacharya D."/>
            <person name="Yoon H.S."/>
        </authorList>
    </citation>
    <scope>NUCLEOTIDE SEQUENCE [LARGE SCALE GENOMIC DNA]</scope>
    <source>
        <strain evidence="10 11">CCMP1338</strain>
        <tissue evidence="10">Whole cell</tissue>
    </source>
</reference>
<feature type="domain" description="C2H2-type" evidence="9">
    <location>
        <begin position="319"/>
        <end position="347"/>
    </location>
</feature>
<dbReference type="AlphaFoldDB" id="A0AAV8V2D7"/>
<dbReference type="Proteomes" id="UP001157974">
    <property type="component" value="Unassembled WGS sequence"/>
</dbReference>
<dbReference type="InterPro" id="IPR013087">
    <property type="entry name" value="Znf_C2H2_type"/>
</dbReference>
<evidence type="ECO:0000256" key="8">
    <source>
        <dbReference type="SAM" id="MobiDB-lite"/>
    </source>
</evidence>
<organism evidence="10 11">
    <name type="scientific">Rhodosorus marinus</name>
    <dbReference type="NCBI Taxonomy" id="101924"/>
    <lineage>
        <taxon>Eukaryota</taxon>
        <taxon>Rhodophyta</taxon>
        <taxon>Stylonematophyceae</taxon>
        <taxon>Stylonematales</taxon>
        <taxon>Stylonemataceae</taxon>
        <taxon>Rhodosorus</taxon>
    </lineage>
</organism>
<gene>
    <name evidence="10" type="ORF">NDN08_005720</name>
</gene>